<evidence type="ECO:0000313" key="3">
    <source>
        <dbReference type="Proteomes" id="UP000055048"/>
    </source>
</evidence>
<reference evidence="2 3" key="1">
    <citation type="submission" date="2015-01" db="EMBL/GenBank/DDBJ databases">
        <title>Evolution of Trichinella species and genotypes.</title>
        <authorList>
            <person name="Korhonen P.K."/>
            <person name="Edoardo P."/>
            <person name="Giuseppe L.R."/>
            <person name="Gasser R.B."/>
        </authorList>
    </citation>
    <scope>NUCLEOTIDE SEQUENCE [LARGE SCALE GENOMIC DNA]</scope>
    <source>
        <strain evidence="2">ISS417</strain>
    </source>
</reference>
<organism evidence="2 3">
    <name type="scientific">Trichinella murrelli</name>
    <dbReference type="NCBI Taxonomy" id="144512"/>
    <lineage>
        <taxon>Eukaryota</taxon>
        <taxon>Metazoa</taxon>
        <taxon>Ecdysozoa</taxon>
        <taxon>Nematoda</taxon>
        <taxon>Enoplea</taxon>
        <taxon>Dorylaimia</taxon>
        <taxon>Trichinellida</taxon>
        <taxon>Trichinellidae</taxon>
        <taxon>Trichinella</taxon>
    </lineage>
</organism>
<comment type="caution">
    <text evidence="2">The sequence shown here is derived from an EMBL/GenBank/DDBJ whole genome shotgun (WGS) entry which is preliminary data.</text>
</comment>
<protein>
    <submittedName>
        <fullName evidence="2">Uncharacterized protein</fullName>
    </submittedName>
</protein>
<dbReference type="AlphaFoldDB" id="A0A0V0T9Y7"/>
<name>A0A0V0T9Y7_9BILA</name>
<keyword evidence="3" id="KW-1185">Reference proteome</keyword>
<feature type="region of interest" description="Disordered" evidence="1">
    <location>
        <begin position="43"/>
        <end position="71"/>
    </location>
</feature>
<dbReference type="EMBL" id="JYDJ01000404">
    <property type="protein sequence ID" value="KRX35854.1"/>
    <property type="molecule type" value="Genomic_DNA"/>
</dbReference>
<evidence type="ECO:0000256" key="1">
    <source>
        <dbReference type="SAM" id="MobiDB-lite"/>
    </source>
</evidence>
<proteinExistence type="predicted"/>
<sequence>MALRRLASAFHPRGLPPALAGDRGSVLGSTSLVWRRRCGWRGVPRSSARGPHPTWATRQRTPSGSPPVLTDACHSTPAHWGAFSPWLPALVGES</sequence>
<gene>
    <name evidence="2" type="ORF">T05_113</name>
</gene>
<dbReference type="Proteomes" id="UP000055048">
    <property type="component" value="Unassembled WGS sequence"/>
</dbReference>
<evidence type="ECO:0000313" key="2">
    <source>
        <dbReference type="EMBL" id="KRX35854.1"/>
    </source>
</evidence>
<accession>A0A0V0T9Y7</accession>